<dbReference type="SMART" id="SM00448">
    <property type="entry name" value="REC"/>
    <property type="match status" value="1"/>
</dbReference>
<dbReference type="InterPro" id="IPR013972">
    <property type="entry name" value="YcbB"/>
</dbReference>
<dbReference type="SUPFAM" id="SSF52172">
    <property type="entry name" value="CheY-like"/>
    <property type="match status" value="1"/>
</dbReference>
<gene>
    <name evidence="1" type="ORF">CHH72_13760</name>
</gene>
<dbReference type="Gene3D" id="3.40.50.2300">
    <property type="match status" value="1"/>
</dbReference>
<dbReference type="Proteomes" id="UP000216207">
    <property type="component" value="Unassembled WGS sequence"/>
</dbReference>
<evidence type="ECO:0000313" key="1">
    <source>
        <dbReference type="EMBL" id="PAE88338.1"/>
    </source>
</evidence>
<accession>A0A268NY35</accession>
<dbReference type="InterPro" id="IPR052048">
    <property type="entry name" value="ST_Response_Regulator"/>
</dbReference>
<dbReference type="PANTHER" id="PTHR43228:SF8">
    <property type="entry name" value="TRANSCRIPTIONAL REGULATORY PROTEIN GLNL"/>
    <property type="match status" value="1"/>
</dbReference>
<sequence>MITFAIIDDEPGCRRMLASIIKKTGLGEIVLSDEGNAASIHAIIARQPDIVLIDLLMPKIDGLDMIEQLKTAGYRGRFVMISQNDNKELVGEAYQLGVEFFIHKPIHAIEVESVLSYVKRQLQPSLPEMQLALAHVSHATHPHVALQRAARRTLAELGISNEAGAKDFIHAMDYLAETGSEPLSLRTLYKKMALARFSKPIDQEKEAKAIEQRMRRAVGKALTNIASLGLTDYAHPKFEYYAPLFFDFREVRQRMKEIDLDMAHSVVRIHIKKFLFALFDEANESRKGA</sequence>
<dbReference type="RefSeq" id="WP_011245629.1">
    <property type="nucleotide sequence ID" value="NZ_BOQQ01000007.1"/>
</dbReference>
<dbReference type="InterPro" id="IPR001789">
    <property type="entry name" value="Sig_transdc_resp-reg_receiver"/>
</dbReference>
<dbReference type="OMA" id="ESKNMIG"/>
<reference evidence="1 2" key="1">
    <citation type="submission" date="2017-07" db="EMBL/GenBank/DDBJ databases">
        <title>Isolation and whole genome analysis of endospore-forming bacteria from heroin.</title>
        <authorList>
            <person name="Kalinowski J."/>
            <person name="Ahrens B."/>
            <person name="Al-Dilaimi A."/>
            <person name="Winkler A."/>
            <person name="Wibberg D."/>
            <person name="Schleenbecker U."/>
            <person name="Ruckert C."/>
            <person name="Wolfel R."/>
            <person name="Grass G."/>
        </authorList>
    </citation>
    <scope>NUCLEOTIDE SEQUENCE [LARGE SCALE GENOMIC DNA]</scope>
    <source>
        <strain evidence="1 2">7539</strain>
    </source>
</reference>
<protein>
    <submittedName>
        <fullName evidence="1">Uncharacterized protein</fullName>
    </submittedName>
</protein>
<name>A0A268NY35_SHOCL</name>
<dbReference type="AlphaFoldDB" id="A0A268NY35"/>
<dbReference type="GO" id="GO:0000160">
    <property type="term" value="P:phosphorelay signal transduction system"/>
    <property type="evidence" value="ECO:0007669"/>
    <property type="project" value="InterPro"/>
</dbReference>
<evidence type="ECO:0000313" key="2">
    <source>
        <dbReference type="Proteomes" id="UP000216207"/>
    </source>
</evidence>
<dbReference type="Pfam" id="PF00072">
    <property type="entry name" value="Response_reg"/>
    <property type="match status" value="1"/>
</dbReference>
<dbReference type="EMBL" id="NPCC01000017">
    <property type="protein sequence ID" value="PAE88338.1"/>
    <property type="molecule type" value="Genomic_DNA"/>
</dbReference>
<dbReference type="Pfam" id="PF08664">
    <property type="entry name" value="YcbB"/>
    <property type="match status" value="1"/>
</dbReference>
<dbReference type="InterPro" id="IPR011006">
    <property type="entry name" value="CheY-like_superfamily"/>
</dbReference>
<comment type="caution">
    <text evidence="1">The sequence shown here is derived from an EMBL/GenBank/DDBJ whole genome shotgun (WGS) entry which is preliminary data.</text>
</comment>
<organism evidence="1 2">
    <name type="scientific">Shouchella clausii</name>
    <name type="common">Alkalihalobacillus clausii</name>
    <dbReference type="NCBI Taxonomy" id="79880"/>
    <lineage>
        <taxon>Bacteria</taxon>
        <taxon>Bacillati</taxon>
        <taxon>Bacillota</taxon>
        <taxon>Bacilli</taxon>
        <taxon>Bacillales</taxon>
        <taxon>Bacillaceae</taxon>
        <taxon>Shouchella</taxon>
    </lineage>
</organism>
<dbReference type="PANTHER" id="PTHR43228">
    <property type="entry name" value="TWO-COMPONENT RESPONSE REGULATOR"/>
    <property type="match status" value="1"/>
</dbReference>
<proteinExistence type="predicted"/>
<dbReference type="PROSITE" id="PS50110">
    <property type="entry name" value="RESPONSE_REGULATORY"/>
    <property type="match status" value="1"/>
</dbReference>